<feature type="domain" description="Methionine--tRNA ligase N-terminal" evidence="2">
    <location>
        <begin position="1"/>
        <end position="39"/>
    </location>
</feature>
<reference evidence="3" key="4">
    <citation type="submission" date="2025-09" db="UniProtKB">
        <authorList>
            <consortium name="Ensembl"/>
        </authorList>
    </citation>
    <scope>IDENTIFICATION</scope>
</reference>
<dbReference type="Ensembl" id="ENSGGOT00000056008.1">
    <property type="protein sequence ID" value="ENSGGOP00000051585.1"/>
    <property type="gene ID" value="ENSGGOG00000001982.4"/>
</dbReference>
<name>A0A2I2ZWT2_GORGO</name>
<reference evidence="3 4" key="2">
    <citation type="journal article" date="2012" name="Nature">
        <title>Insights into hominid evolution from the gorilla genome sequence.</title>
        <authorList>
            <person name="Scally A."/>
            <person name="Dutheil J.Y."/>
            <person name="Hillier L.W."/>
            <person name="Jordan G.E."/>
            <person name="Goodhead I."/>
            <person name="Herrero J."/>
            <person name="Hobolth A."/>
            <person name="Lappalainen T."/>
            <person name="Mailund T."/>
            <person name="Marques-Bonet T."/>
            <person name="McCarthy S."/>
            <person name="Montgomery S.H."/>
            <person name="Schwalie P.C."/>
            <person name="Tang Y.A."/>
            <person name="Ward M.C."/>
            <person name="Xue Y."/>
            <person name="Yngvadottir B."/>
            <person name="Alkan C."/>
            <person name="Andersen L.N."/>
            <person name="Ayub Q."/>
            <person name="Ball E.V."/>
            <person name="Beal K."/>
            <person name="Bradley B.J."/>
            <person name="Chen Y."/>
            <person name="Clee C.M."/>
            <person name="Fitzgerald S."/>
            <person name="Graves T.A."/>
            <person name="Gu Y."/>
            <person name="Heath P."/>
            <person name="Heger A."/>
            <person name="Karakoc E."/>
            <person name="Kolb-Kokocinski A."/>
            <person name="Laird G.K."/>
            <person name="Lunter G."/>
            <person name="Meader S."/>
            <person name="Mort M."/>
            <person name="Mullikin J.C."/>
            <person name="Munch K."/>
            <person name="O'Connor T.D."/>
            <person name="Phillips A.D."/>
            <person name="Prado-Martinez J."/>
            <person name="Rogers A.S."/>
            <person name="Sajjadian S."/>
            <person name="Schmidt D."/>
            <person name="Shaw K."/>
            <person name="Simpson J.T."/>
            <person name="Stenson P.D."/>
            <person name="Turner D.J."/>
            <person name="Vigilant L."/>
            <person name="Vilella A.J."/>
            <person name="Whitener W."/>
            <person name="Zhu B."/>
            <person name="Cooper D.N."/>
            <person name="de Jong P."/>
            <person name="Dermitzakis E.T."/>
            <person name="Eichler E.E."/>
            <person name="Flicek P."/>
            <person name="Goldman N."/>
            <person name="Mundy N.I."/>
            <person name="Ning Z."/>
            <person name="Odom D.T."/>
            <person name="Ponting C.P."/>
            <person name="Quail M.A."/>
            <person name="Ryder O.A."/>
            <person name="Searle S.M."/>
            <person name="Warren W.C."/>
            <person name="Wilson R.K."/>
            <person name="Schierup M.H."/>
            <person name="Rogers J."/>
            <person name="Tyler-Smith C."/>
            <person name="Durbin R."/>
        </authorList>
    </citation>
    <scope>NUCLEOTIDE SEQUENCE [LARGE SCALE GENOMIC DNA]</scope>
</reference>
<dbReference type="Gene3D" id="3.40.30.10">
    <property type="entry name" value="Glutaredoxin"/>
    <property type="match status" value="1"/>
</dbReference>
<protein>
    <submittedName>
        <fullName evidence="3">Methionyl-tRNA synthetase 1</fullName>
    </submittedName>
</protein>
<proteinExistence type="predicted"/>
<dbReference type="Bgee" id="ENSGGOG00000001982">
    <property type="expression patterns" value="Expressed in prefrontal cortex and 5 other cell types or tissues"/>
</dbReference>
<evidence type="ECO:0000313" key="3">
    <source>
        <dbReference type="Ensembl" id="ENSGGOP00000051585.1"/>
    </source>
</evidence>
<organism evidence="3 4">
    <name type="scientific">Gorilla gorilla gorilla</name>
    <name type="common">Western lowland gorilla</name>
    <dbReference type="NCBI Taxonomy" id="9595"/>
    <lineage>
        <taxon>Eukaryota</taxon>
        <taxon>Metazoa</taxon>
        <taxon>Chordata</taxon>
        <taxon>Craniata</taxon>
        <taxon>Vertebrata</taxon>
        <taxon>Euteleostomi</taxon>
        <taxon>Mammalia</taxon>
        <taxon>Eutheria</taxon>
        <taxon>Euarchontoglires</taxon>
        <taxon>Primates</taxon>
        <taxon>Haplorrhini</taxon>
        <taxon>Catarrhini</taxon>
        <taxon>Hominidae</taxon>
        <taxon>Gorilla</taxon>
    </lineage>
</organism>
<accession>A0A2I2ZWT2</accession>
<reference evidence="3" key="3">
    <citation type="submission" date="2025-08" db="UniProtKB">
        <authorList>
            <consortium name="Ensembl"/>
        </authorList>
    </citation>
    <scope>IDENTIFICATION</scope>
</reference>
<gene>
    <name evidence="3" type="primary">MARS1</name>
</gene>
<dbReference type="InterPro" id="IPR041598">
    <property type="entry name" value="MARS_N"/>
</dbReference>
<dbReference type="EMBL" id="CABD030083515">
    <property type="status" value="NOT_ANNOTATED_CDS"/>
    <property type="molecule type" value="Genomic_DNA"/>
</dbReference>
<dbReference type="AlphaFoldDB" id="A0A2I2ZWT2"/>
<sequence length="60" mass="6038">MRLFVSEGVPGCLPVLAAAGRARGRAEVLISTVGPEDCTETARCPGSPALPPKAAPAQPP</sequence>
<evidence type="ECO:0000313" key="4">
    <source>
        <dbReference type="Proteomes" id="UP000001519"/>
    </source>
</evidence>
<evidence type="ECO:0000259" key="2">
    <source>
        <dbReference type="Pfam" id="PF18485"/>
    </source>
</evidence>
<dbReference type="Pfam" id="PF18485">
    <property type="entry name" value="GST_N_5"/>
    <property type="match status" value="1"/>
</dbReference>
<reference evidence="4" key="1">
    <citation type="submission" date="2011-05" db="EMBL/GenBank/DDBJ databases">
        <title>Insights into the evolution of the great apes provided by the gorilla genome.</title>
        <authorList>
            <person name="Scally A."/>
        </authorList>
    </citation>
    <scope>NUCLEOTIDE SEQUENCE [LARGE SCALE GENOMIC DNA]</scope>
</reference>
<dbReference type="GeneTree" id="ENSGT00550000075017"/>
<dbReference type="Proteomes" id="UP000001519">
    <property type="component" value="Chromosome 12"/>
</dbReference>
<feature type="region of interest" description="Disordered" evidence="1">
    <location>
        <begin position="40"/>
        <end position="60"/>
    </location>
</feature>
<keyword evidence="4" id="KW-1185">Reference proteome</keyword>
<feature type="compositionally biased region" description="Pro residues" evidence="1">
    <location>
        <begin position="48"/>
        <end position="60"/>
    </location>
</feature>
<evidence type="ECO:0000256" key="1">
    <source>
        <dbReference type="SAM" id="MobiDB-lite"/>
    </source>
</evidence>